<dbReference type="Proteomes" id="UP000757461">
    <property type="component" value="Unassembled WGS sequence"/>
</dbReference>
<feature type="region of interest" description="Disordered" evidence="1">
    <location>
        <begin position="49"/>
        <end position="68"/>
    </location>
</feature>
<evidence type="ECO:0000313" key="3">
    <source>
        <dbReference type="Proteomes" id="UP000757461"/>
    </source>
</evidence>
<reference evidence="2" key="1">
    <citation type="submission" date="2020-04" db="EMBL/GenBank/DDBJ databases">
        <title>Deep metagenomics examines the oral microbiome during advanced dental caries in children, revealing novel taxa and co-occurrences with host molecules.</title>
        <authorList>
            <person name="Baker J.L."/>
            <person name="Morton J.T."/>
            <person name="Dinis M."/>
            <person name="Alvarez R."/>
            <person name="Tran N.C."/>
            <person name="Knight R."/>
            <person name="Edlund A."/>
        </authorList>
    </citation>
    <scope>NUCLEOTIDE SEQUENCE</scope>
    <source>
        <strain evidence="2">JCVI_25_bin.9</strain>
    </source>
</reference>
<sequence>METYVIPLTTIYESYPYPALLAGHSGTLHSMESDAEVFNEVDGSAQLSKGNVFSGVSDDDSTAPTWDD</sequence>
<comment type="caution">
    <text evidence="2">The sequence shown here is derived from an EMBL/GenBank/DDBJ whole genome shotgun (WGS) entry which is preliminary data.</text>
</comment>
<feature type="compositionally biased region" description="Acidic residues" evidence="1">
    <location>
        <begin position="57"/>
        <end position="68"/>
    </location>
</feature>
<proteinExistence type="predicted"/>
<dbReference type="EMBL" id="JABZSQ010000015">
    <property type="protein sequence ID" value="MBF1414266.1"/>
    <property type="molecule type" value="Genomic_DNA"/>
</dbReference>
<evidence type="ECO:0000256" key="1">
    <source>
        <dbReference type="SAM" id="MobiDB-lite"/>
    </source>
</evidence>
<gene>
    <name evidence="2" type="ORF">HXN33_01675</name>
</gene>
<name>A0A930HWP6_9BACT</name>
<organism evidence="2 3">
    <name type="scientific">Prevotella histicola</name>
    <dbReference type="NCBI Taxonomy" id="470565"/>
    <lineage>
        <taxon>Bacteria</taxon>
        <taxon>Pseudomonadati</taxon>
        <taxon>Bacteroidota</taxon>
        <taxon>Bacteroidia</taxon>
        <taxon>Bacteroidales</taxon>
        <taxon>Prevotellaceae</taxon>
        <taxon>Prevotella</taxon>
    </lineage>
</organism>
<dbReference type="AlphaFoldDB" id="A0A930HWP6"/>
<dbReference type="RefSeq" id="WP_315361466.1">
    <property type="nucleotide sequence ID" value="NZ_CAUUYM010000002.1"/>
</dbReference>
<protein>
    <submittedName>
        <fullName evidence="2">Uncharacterized protein</fullName>
    </submittedName>
</protein>
<accession>A0A930HWP6</accession>
<evidence type="ECO:0000313" key="2">
    <source>
        <dbReference type="EMBL" id="MBF1414266.1"/>
    </source>
</evidence>